<reference evidence="6 7" key="1">
    <citation type="submission" date="2015-11" db="EMBL/GenBank/DDBJ databases">
        <authorList>
            <person name="Zhang Y."/>
            <person name="Guo Z."/>
        </authorList>
    </citation>
    <scope>NUCLEOTIDE SEQUENCE [LARGE SCALE GENOMIC DNA]</scope>
    <source>
        <strain evidence="6 7">KCTC 32221</strain>
    </source>
</reference>
<dbReference type="EC" id="2.7.7.65" evidence="2"/>
<feature type="transmembrane region" description="Helical" evidence="4">
    <location>
        <begin position="111"/>
        <end position="135"/>
    </location>
</feature>
<evidence type="ECO:0000259" key="5">
    <source>
        <dbReference type="PROSITE" id="PS50887"/>
    </source>
</evidence>
<evidence type="ECO:0000256" key="2">
    <source>
        <dbReference type="ARBA" id="ARBA00012528"/>
    </source>
</evidence>
<dbReference type="InterPro" id="IPR035965">
    <property type="entry name" value="PAS-like_dom_sf"/>
</dbReference>
<dbReference type="SMART" id="SM00267">
    <property type="entry name" value="GGDEF"/>
    <property type="match status" value="1"/>
</dbReference>
<dbReference type="InterPro" id="IPR031621">
    <property type="entry name" value="HisKA_7TM"/>
</dbReference>
<sequence length="490" mass="54647">MRPPSGTYMTALSVMIAWWCAGQWASFLWNDLDYRLLVAKLQYLAIATVPILWFSVALTFSGYGRFLQRWYPVLWLMPVATIALAFSNQYHLQVWSRFTIAPDSLALEIEYGPWFSTHVTYSYSAVTIATLMLALKIGFTRGRRLQFMAVILSPLIVIAVNAPYILGIDLLPFDPTPSGFAVACLILLFALRQHMFATLPVAREYTLEKLNDGIVVIDDHGLIADSNPAARQIFGVELMRIGRHFSEALPAGISLNADVSTEVQLPDRRWLDIRISRLQSIDGPTRGQVALIRDVTREKGLQASLLQSQKELEALNSKLNNLAHTDELTGLANRRSLYERVRSEWSRSTRHKKPLSMILIDFDNFKLINDNYGHQVGDQVLQRASGIVRQIIRPEDLAARHGGEELAILLPDTNAKDAVDIAQRLGAALEALQYHDEAGQAFVVTVSSGVASRCPNDKSPDMMIARADKALYQSKADGRNRVTLADAVNG</sequence>
<dbReference type="SUPFAM" id="SSF55073">
    <property type="entry name" value="Nucleotide cyclase"/>
    <property type="match status" value="1"/>
</dbReference>
<feature type="transmembrane region" description="Helical" evidence="4">
    <location>
        <begin position="41"/>
        <end position="61"/>
    </location>
</feature>
<dbReference type="EMBL" id="CP013189">
    <property type="protein sequence ID" value="ALO47495.1"/>
    <property type="molecule type" value="Genomic_DNA"/>
</dbReference>
<dbReference type="InterPro" id="IPR000160">
    <property type="entry name" value="GGDEF_dom"/>
</dbReference>
<dbReference type="Gene3D" id="3.30.70.270">
    <property type="match status" value="1"/>
</dbReference>
<feature type="transmembrane region" description="Helical" evidence="4">
    <location>
        <begin position="7"/>
        <end position="29"/>
    </location>
</feature>
<dbReference type="InterPro" id="IPR029787">
    <property type="entry name" value="Nucleotide_cyclase"/>
</dbReference>
<dbReference type="PANTHER" id="PTHR45138">
    <property type="entry name" value="REGULATORY COMPONENTS OF SENSORY TRANSDUCTION SYSTEM"/>
    <property type="match status" value="1"/>
</dbReference>
<dbReference type="AlphaFoldDB" id="A0A0S2KGM9"/>
<evidence type="ECO:0000256" key="4">
    <source>
        <dbReference type="SAM" id="Phobius"/>
    </source>
</evidence>
<dbReference type="CDD" id="cd01949">
    <property type="entry name" value="GGDEF"/>
    <property type="match status" value="1"/>
</dbReference>
<dbReference type="PROSITE" id="PS50887">
    <property type="entry name" value="GGDEF"/>
    <property type="match status" value="1"/>
</dbReference>
<comment type="catalytic activity">
    <reaction evidence="3">
        <text>2 GTP = 3',3'-c-di-GMP + 2 diphosphate</text>
        <dbReference type="Rhea" id="RHEA:24898"/>
        <dbReference type="ChEBI" id="CHEBI:33019"/>
        <dbReference type="ChEBI" id="CHEBI:37565"/>
        <dbReference type="ChEBI" id="CHEBI:58805"/>
        <dbReference type="EC" id="2.7.7.65"/>
    </reaction>
</comment>
<proteinExistence type="predicted"/>
<dbReference type="GO" id="GO:0052621">
    <property type="term" value="F:diguanylate cyclase activity"/>
    <property type="evidence" value="ECO:0007669"/>
    <property type="project" value="UniProtKB-EC"/>
</dbReference>
<dbReference type="NCBIfam" id="TIGR00254">
    <property type="entry name" value="GGDEF"/>
    <property type="match status" value="1"/>
</dbReference>
<comment type="cofactor">
    <cofactor evidence="1">
        <name>Mg(2+)</name>
        <dbReference type="ChEBI" id="CHEBI:18420"/>
    </cofactor>
</comment>
<dbReference type="FunFam" id="3.30.70.270:FF:000001">
    <property type="entry name" value="Diguanylate cyclase domain protein"/>
    <property type="match status" value="1"/>
</dbReference>
<gene>
    <name evidence="6" type="ORF">PS2015_2866</name>
</gene>
<dbReference type="Pfam" id="PF16927">
    <property type="entry name" value="HisKA_7TM"/>
    <property type="match status" value="1"/>
</dbReference>
<dbReference type="Gene3D" id="3.30.450.20">
    <property type="entry name" value="PAS domain"/>
    <property type="match status" value="1"/>
</dbReference>
<dbReference type="Proteomes" id="UP000065641">
    <property type="component" value="Chromosome"/>
</dbReference>
<dbReference type="PANTHER" id="PTHR45138:SF9">
    <property type="entry name" value="DIGUANYLATE CYCLASE DGCM-RELATED"/>
    <property type="match status" value="1"/>
</dbReference>
<dbReference type="SUPFAM" id="SSF55785">
    <property type="entry name" value="PYP-like sensor domain (PAS domain)"/>
    <property type="match status" value="1"/>
</dbReference>
<dbReference type="KEGG" id="pspi:PS2015_2866"/>
<name>A0A0S2KGM9_9GAMM</name>
<dbReference type="InterPro" id="IPR000014">
    <property type="entry name" value="PAS"/>
</dbReference>
<protein>
    <recommendedName>
        <fullName evidence="2">diguanylate cyclase</fullName>
        <ecNumber evidence="2">2.7.7.65</ecNumber>
    </recommendedName>
</protein>
<accession>A0A0S2KGM9</accession>
<keyword evidence="4" id="KW-0812">Transmembrane</keyword>
<keyword evidence="4" id="KW-1133">Transmembrane helix</keyword>
<evidence type="ECO:0000256" key="3">
    <source>
        <dbReference type="ARBA" id="ARBA00034247"/>
    </source>
</evidence>
<dbReference type="CDD" id="cd00130">
    <property type="entry name" value="PAS"/>
    <property type="match status" value="1"/>
</dbReference>
<evidence type="ECO:0000256" key="1">
    <source>
        <dbReference type="ARBA" id="ARBA00001946"/>
    </source>
</evidence>
<dbReference type="STRING" id="1249552.PS2015_2866"/>
<dbReference type="Pfam" id="PF00990">
    <property type="entry name" value="GGDEF"/>
    <property type="match status" value="1"/>
</dbReference>
<feature type="transmembrane region" description="Helical" evidence="4">
    <location>
        <begin position="147"/>
        <end position="166"/>
    </location>
</feature>
<feature type="domain" description="GGDEF" evidence="5">
    <location>
        <begin position="353"/>
        <end position="487"/>
    </location>
</feature>
<keyword evidence="7" id="KW-1185">Reference proteome</keyword>
<feature type="transmembrane region" description="Helical" evidence="4">
    <location>
        <begin position="73"/>
        <end position="91"/>
    </location>
</feature>
<keyword evidence="4" id="KW-0472">Membrane</keyword>
<evidence type="ECO:0000313" key="6">
    <source>
        <dbReference type="EMBL" id="ALO47495.1"/>
    </source>
</evidence>
<evidence type="ECO:0000313" key="7">
    <source>
        <dbReference type="Proteomes" id="UP000065641"/>
    </source>
</evidence>
<organism evidence="6 7">
    <name type="scientific">Pseudohongiella spirulinae</name>
    <dbReference type="NCBI Taxonomy" id="1249552"/>
    <lineage>
        <taxon>Bacteria</taxon>
        <taxon>Pseudomonadati</taxon>
        <taxon>Pseudomonadota</taxon>
        <taxon>Gammaproteobacteria</taxon>
        <taxon>Pseudomonadales</taxon>
        <taxon>Pseudohongiellaceae</taxon>
        <taxon>Pseudohongiella</taxon>
    </lineage>
</organism>
<dbReference type="InterPro" id="IPR043128">
    <property type="entry name" value="Rev_trsase/Diguanyl_cyclase"/>
</dbReference>
<dbReference type="InterPro" id="IPR050469">
    <property type="entry name" value="Diguanylate_Cyclase"/>
</dbReference>